<dbReference type="Proteomes" id="UP001219934">
    <property type="component" value="Unassembled WGS sequence"/>
</dbReference>
<feature type="compositionally biased region" description="Polar residues" evidence="5">
    <location>
        <begin position="26"/>
        <end position="37"/>
    </location>
</feature>
<feature type="region of interest" description="Disordered" evidence="5">
    <location>
        <begin position="25"/>
        <end position="82"/>
    </location>
</feature>
<feature type="chain" id="PRO_5042193737" description="Peptidase S1 domain-containing protein" evidence="6">
    <location>
        <begin position="26"/>
        <end position="372"/>
    </location>
</feature>
<evidence type="ECO:0000313" key="8">
    <source>
        <dbReference type="EMBL" id="KAJ4934687.1"/>
    </source>
</evidence>
<feature type="domain" description="Peptidase S1" evidence="7">
    <location>
        <begin position="109"/>
        <end position="347"/>
    </location>
</feature>
<keyword evidence="4" id="KW-1015">Disulfide bond</keyword>
<dbReference type="GO" id="GO:0004252">
    <property type="term" value="F:serine-type endopeptidase activity"/>
    <property type="evidence" value="ECO:0007669"/>
    <property type="project" value="InterPro"/>
</dbReference>
<dbReference type="SUPFAM" id="SSF50494">
    <property type="entry name" value="Trypsin-like serine proteases"/>
    <property type="match status" value="1"/>
</dbReference>
<evidence type="ECO:0000313" key="9">
    <source>
        <dbReference type="Proteomes" id="UP001219934"/>
    </source>
</evidence>
<protein>
    <recommendedName>
        <fullName evidence="7">Peptidase S1 domain-containing protein</fullName>
    </recommendedName>
</protein>
<dbReference type="CDD" id="cd00190">
    <property type="entry name" value="Tryp_SPc"/>
    <property type="match status" value="1"/>
</dbReference>
<name>A0AAD6FH65_9TELE</name>
<dbReference type="PANTHER" id="PTHR24252">
    <property type="entry name" value="ACROSIN-RELATED"/>
    <property type="match status" value="1"/>
</dbReference>
<evidence type="ECO:0000256" key="3">
    <source>
        <dbReference type="ARBA" id="ARBA00022825"/>
    </source>
</evidence>
<evidence type="ECO:0000256" key="6">
    <source>
        <dbReference type="SAM" id="SignalP"/>
    </source>
</evidence>
<dbReference type="InterPro" id="IPR001254">
    <property type="entry name" value="Trypsin_dom"/>
</dbReference>
<feature type="signal peptide" evidence="6">
    <location>
        <begin position="1"/>
        <end position="25"/>
    </location>
</feature>
<sequence>MDPGTSLSLSLLLLCWRCPLQHHTANRCSPSSDTLSHPATKKDAGQCGALRHLRKDTDSEKTSPHQTAYAPSSQTREQSIIDDSQQNKQLTGLGDEPRPLVSPPGESRIVGGWEALEGAWPWQVSIQIRSSHHCGGTIISRLLVLTAAHCFKRLRVRRSYFSVVAGLNVLSAPGDGTQIRSIREVRIHKDYNYVTADNDVTLLLLSAPFNFTDHVQPVCTPLYDAQESFLNFSHCFISGWGSPYFKGRLMNRLQEVEVELIDRRTCNRISWYSGFITENMICAGLESGAADTCQGDSGEPLQCYSEDEDKFYVVGVTSFGHKCGRPHKPGVYARTSRFADWIQDQTESAAHRLNMRLIPELLSVALMLLHTV</sequence>
<dbReference type="PRINTS" id="PR00722">
    <property type="entry name" value="CHYMOTRYPSIN"/>
</dbReference>
<accession>A0AAD6FH65</accession>
<feature type="compositionally biased region" description="Polar residues" evidence="5">
    <location>
        <begin position="64"/>
        <end position="82"/>
    </location>
</feature>
<evidence type="ECO:0000256" key="4">
    <source>
        <dbReference type="ARBA" id="ARBA00023157"/>
    </source>
</evidence>
<organism evidence="8 9">
    <name type="scientific">Pogonophryne albipinna</name>
    <dbReference type="NCBI Taxonomy" id="1090488"/>
    <lineage>
        <taxon>Eukaryota</taxon>
        <taxon>Metazoa</taxon>
        <taxon>Chordata</taxon>
        <taxon>Craniata</taxon>
        <taxon>Vertebrata</taxon>
        <taxon>Euteleostomi</taxon>
        <taxon>Actinopterygii</taxon>
        <taxon>Neopterygii</taxon>
        <taxon>Teleostei</taxon>
        <taxon>Neoteleostei</taxon>
        <taxon>Acanthomorphata</taxon>
        <taxon>Eupercaria</taxon>
        <taxon>Perciformes</taxon>
        <taxon>Notothenioidei</taxon>
        <taxon>Pogonophryne</taxon>
    </lineage>
</organism>
<keyword evidence="6" id="KW-0732">Signal</keyword>
<keyword evidence="2" id="KW-0378">Hydrolase</keyword>
<dbReference type="InterPro" id="IPR001314">
    <property type="entry name" value="Peptidase_S1A"/>
</dbReference>
<comment type="caution">
    <text evidence="8">The sequence shown here is derived from an EMBL/GenBank/DDBJ whole genome shotgun (WGS) entry which is preliminary data.</text>
</comment>
<dbReference type="PANTHER" id="PTHR24252:SF8">
    <property type="entry name" value="ACROSIN"/>
    <property type="match status" value="1"/>
</dbReference>
<dbReference type="AlphaFoldDB" id="A0AAD6FH65"/>
<dbReference type="SMART" id="SM00020">
    <property type="entry name" value="Tryp_SPc"/>
    <property type="match status" value="1"/>
</dbReference>
<proteinExistence type="predicted"/>
<keyword evidence="9" id="KW-1185">Reference proteome</keyword>
<keyword evidence="3" id="KW-0720">Serine protease</keyword>
<keyword evidence="1" id="KW-0645">Protease</keyword>
<dbReference type="PROSITE" id="PS00134">
    <property type="entry name" value="TRYPSIN_HIS"/>
    <property type="match status" value="1"/>
</dbReference>
<dbReference type="Pfam" id="PF00089">
    <property type="entry name" value="Trypsin"/>
    <property type="match status" value="1"/>
</dbReference>
<reference evidence="8" key="1">
    <citation type="submission" date="2022-11" db="EMBL/GenBank/DDBJ databases">
        <title>Chromosome-level genome of Pogonophryne albipinna.</title>
        <authorList>
            <person name="Jo E."/>
        </authorList>
    </citation>
    <scope>NUCLEOTIDE SEQUENCE</scope>
    <source>
        <strain evidence="8">SGF0006</strain>
        <tissue evidence="8">Muscle</tissue>
    </source>
</reference>
<dbReference type="Gene3D" id="2.40.10.10">
    <property type="entry name" value="Trypsin-like serine proteases"/>
    <property type="match status" value="1"/>
</dbReference>
<evidence type="ECO:0000256" key="2">
    <source>
        <dbReference type="ARBA" id="ARBA00022801"/>
    </source>
</evidence>
<gene>
    <name evidence="8" type="ORF">JOQ06_007472</name>
</gene>
<evidence type="ECO:0000256" key="5">
    <source>
        <dbReference type="SAM" id="MobiDB-lite"/>
    </source>
</evidence>
<dbReference type="PROSITE" id="PS50240">
    <property type="entry name" value="TRYPSIN_DOM"/>
    <property type="match status" value="1"/>
</dbReference>
<dbReference type="InterPro" id="IPR018114">
    <property type="entry name" value="TRYPSIN_HIS"/>
</dbReference>
<dbReference type="InterPro" id="IPR043504">
    <property type="entry name" value="Peptidase_S1_PA_chymotrypsin"/>
</dbReference>
<dbReference type="GO" id="GO:0006508">
    <property type="term" value="P:proteolysis"/>
    <property type="evidence" value="ECO:0007669"/>
    <property type="project" value="UniProtKB-KW"/>
</dbReference>
<dbReference type="EMBL" id="JAPTMU010000012">
    <property type="protein sequence ID" value="KAJ4934687.1"/>
    <property type="molecule type" value="Genomic_DNA"/>
</dbReference>
<dbReference type="InterPro" id="IPR009003">
    <property type="entry name" value="Peptidase_S1_PA"/>
</dbReference>
<evidence type="ECO:0000256" key="1">
    <source>
        <dbReference type="ARBA" id="ARBA00022670"/>
    </source>
</evidence>
<evidence type="ECO:0000259" key="7">
    <source>
        <dbReference type="PROSITE" id="PS50240"/>
    </source>
</evidence>
<dbReference type="FunFam" id="2.40.10.10:FF:000003">
    <property type="entry name" value="Transmembrane serine protease 3"/>
    <property type="match status" value="1"/>
</dbReference>